<keyword evidence="8 12" id="KW-1133">Transmembrane helix</keyword>
<evidence type="ECO:0000256" key="8">
    <source>
        <dbReference type="ARBA" id="ARBA00022989"/>
    </source>
</evidence>
<dbReference type="SUPFAM" id="SSF144083">
    <property type="entry name" value="Magnesium transport protein CorA, transmembrane region"/>
    <property type="match status" value="1"/>
</dbReference>
<keyword evidence="10 12" id="KW-0472">Membrane</keyword>
<dbReference type="EMBL" id="WNKT01000020">
    <property type="protein sequence ID" value="MTW21571.1"/>
    <property type="molecule type" value="Genomic_DNA"/>
</dbReference>
<dbReference type="Proteomes" id="UP000434044">
    <property type="component" value="Unassembled WGS sequence"/>
</dbReference>
<evidence type="ECO:0000256" key="6">
    <source>
        <dbReference type="ARBA" id="ARBA00022692"/>
    </source>
</evidence>
<dbReference type="InterPro" id="IPR002523">
    <property type="entry name" value="MgTranspt_CorA/ZnTranspt_ZntB"/>
</dbReference>
<dbReference type="GO" id="GO:0015095">
    <property type="term" value="F:magnesium ion transmembrane transporter activity"/>
    <property type="evidence" value="ECO:0007669"/>
    <property type="project" value="TreeGrafter"/>
</dbReference>
<reference evidence="13 14" key="1">
    <citation type="submission" date="2019-11" db="EMBL/GenBank/DDBJ databases">
        <title>Whole-genome sequence of the anaerobic purple sulfur bacterium Allochromatium palmeri DSM 15591.</title>
        <authorList>
            <person name="Kyndt J.A."/>
            <person name="Meyer T.E."/>
        </authorList>
    </citation>
    <scope>NUCLEOTIDE SEQUENCE [LARGE SCALE GENOMIC DNA]</scope>
    <source>
        <strain evidence="13 14">DSM 15591</strain>
    </source>
</reference>
<dbReference type="Pfam" id="PF01544">
    <property type="entry name" value="CorA"/>
    <property type="match status" value="1"/>
</dbReference>
<feature type="coiled-coil region" evidence="11">
    <location>
        <begin position="156"/>
        <end position="183"/>
    </location>
</feature>
<evidence type="ECO:0000256" key="10">
    <source>
        <dbReference type="ARBA" id="ARBA00023136"/>
    </source>
</evidence>
<dbReference type="RefSeq" id="WP_155450153.1">
    <property type="nucleotide sequence ID" value="NZ_WNKT01000020.1"/>
</dbReference>
<dbReference type="CDD" id="cd12833">
    <property type="entry name" value="ZntB-like_1"/>
    <property type="match status" value="1"/>
</dbReference>
<comment type="similarity">
    <text evidence="2">Belongs to the CorA metal ion transporter (MIT) (TC 1.A.35) family.</text>
</comment>
<keyword evidence="5" id="KW-0997">Cell inner membrane</keyword>
<dbReference type="OrthoDB" id="9803484at2"/>
<dbReference type="Gene3D" id="3.30.460.20">
    <property type="entry name" value="CorA soluble domain-like"/>
    <property type="match status" value="1"/>
</dbReference>
<proteinExistence type="inferred from homology"/>
<dbReference type="InterPro" id="IPR045861">
    <property type="entry name" value="CorA_cytoplasmic_dom"/>
</dbReference>
<keyword evidence="9" id="KW-0406">Ion transport</keyword>
<evidence type="ECO:0000256" key="11">
    <source>
        <dbReference type="SAM" id="Coils"/>
    </source>
</evidence>
<feature type="transmembrane region" description="Helical" evidence="12">
    <location>
        <begin position="303"/>
        <end position="323"/>
    </location>
</feature>
<keyword evidence="11" id="KW-0175">Coiled coil</keyword>
<dbReference type="Gene3D" id="1.20.58.340">
    <property type="entry name" value="Magnesium transport protein CorA, transmembrane region"/>
    <property type="match status" value="2"/>
</dbReference>
<evidence type="ECO:0000256" key="1">
    <source>
        <dbReference type="ARBA" id="ARBA00004651"/>
    </source>
</evidence>
<gene>
    <name evidence="13" type="ORF">GJ668_10770</name>
</gene>
<dbReference type="PANTHER" id="PTHR46494">
    <property type="entry name" value="CORA FAMILY METAL ION TRANSPORTER (EUROFUNG)"/>
    <property type="match status" value="1"/>
</dbReference>
<evidence type="ECO:0000256" key="5">
    <source>
        <dbReference type="ARBA" id="ARBA00022519"/>
    </source>
</evidence>
<keyword evidence="6 12" id="KW-0812">Transmembrane</keyword>
<evidence type="ECO:0000313" key="13">
    <source>
        <dbReference type="EMBL" id="MTW21571.1"/>
    </source>
</evidence>
<accession>A0A6N8ED92</accession>
<evidence type="ECO:0000256" key="4">
    <source>
        <dbReference type="ARBA" id="ARBA00022475"/>
    </source>
</evidence>
<name>A0A6N8ED92_9GAMM</name>
<dbReference type="GO" id="GO:0050897">
    <property type="term" value="F:cobalt ion binding"/>
    <property type="evidence" value="ECO:0007669"/>
    <property type="project" value="TreeGrafter"/>
</dbReference>
<dbReference type="GO" id="GO:0000287">
    <property type="term" value="F:magnesium ion binding"/>
    <property type="evidence" value="ECO:0007669"/>
    <property type="project" value="TreeGrafter"/>
</dbReference>
<evidence type="ECO:0000256" key="7">
    <source>
        <dbReference type="ARBA" id="ARBA00022833"/>
    </source>
</evidence>
<evidence type="ECO:0000256" key="3">
    <source>
        <dbReference type="ARBA" id="ARBA00022448"/>
    </source>
</evidence>
<evidence type="ECO:0000256" key="9">
    <source>
        <dbReference type="ARBA" id="ARBA00023065"/>
    </source>
</evidence>
<protein>
    <submittedName>
        <fullName evidence="13">Zinc transporter ZntB</fullName>
    </submittedName>
</protein>
<keyword evidence="3" id="KW-0813">Transport</keyword>
<keyword evidence="14" id="KW-1185">Reference proteome</keyword>
<dbReference type="GO" id="GO:0005886">
    <property type="term" value="C:plasma membrane"/>
    <property type="evidence" value="ECO:0007669"/>
    <property type="project" value="UniProtKB-SubCell"/>
</dbReference>
<keyword evidence="4" id="KW-1003">Cell membrane</keyword>
<evidence type="ECO:0000256" key="2">
    <source>
        <dbReference type="ARBA" id="ARBA00009765"/>
    </source>
</evidence>
<dbReference type="GO" id="GO:0015087">
    <property type="term" value="F:cobalt ion transmembrane transporter activity"/>
    <property type="evidence" value="ECO:0007669"/>
    <property type="project" value="TreeGrafter"/>
</dbReference>
<comment type="subcellular location">
    <subcellularLocation>
        <location evidence="1">Cell membrane</location>
        <topology evidence="1">Multi-pass membrane protein</topology>
    </subcellularLocation>
</comment>
<dbReference type="PANTHER" id="PTHR46494:SF3">
    <property type="entry name" value="ZINC TRANSPORT PROTEIN ZNTB"/>
    <property type="match status" value="1"/>
</dbReference>
<dbReference type="AlphaFoldDB" id="A0A6N8ED92"/>
<organism evidence="13 14">
    <name type="scientific">Allochromatium palmeri</name>
    <dbReference type="NCBI Taxonomy" id="231048"/>
    <lineage>
        <taxon>Bacteria</taxon>
        <taxon>Pseudomonadati</taxon>
        <taxon>Pseudomonadota</taxon>
        <taxon>Gammaproteobacteria</taxon>
        <taxon>Chromatiales</taxon>
        <taxon>Chromatiaceae</taxon>
        <taxon>Allochromatium</taxon>
    </lineage>
</organism>
<evidence type="ECO:0000313" key="14">
    <source>
        <dbReference type="Proteomes" id="UP000434044"/>
    </source>
</evidence>
<sequence length="329" mass="36846">MTDTNRPATRSLVYAYRLDGQGGGTALGWKDIHADSRTEGVTWIHLDLLDPDTSRFVREDSGLNEAVADGLLAEHTRPRLVPLDDGVLVILRGINFNPGAEPDDMVSIRIWASAQLVVSCRKLRLRAVQDVQASIERGRGPCNAGELLTAIADRLAERMDDVIEGLEIQADELEEQVEEGRLEEINAALADLRRTFIGLRRYLVPQRDALLRLAAAKVAWLEEDNRAWLREVADQTTRYLEALEASRDRATVTQEELLQRLSEKTEKRMYLLSVVTAVFLPLGFITGLLGVNVGGIPGAEAPWAFFFLCLATAAVVTLQLWFLRRKRWF</sequence>
<dbReference type="SUPFAM" id="SSF143865">
    <property type="entry name" value="CorA soluble domain-like"/>
    <property type="match status" value="1"/>
</dbReference>
<dbReference type="InterPro" id="IPR045863">
    <property type="entry name" value="CorA_TM1_TM2"/>
</dbReference>
<evidence type="ECO:0000256" key="12">
    <source>
        <dbReference type="SAM" id="Phobius"/>
    </source>
</evidence>
<comment type="caution">
    <text evidence="13">The sequence shown here is derived from an EMBL/GenBank/DDBJ whole genome shotgun (WGS) entry which is preliminary data.</text>
</comment>
<feature type="transmembrane region" description="Helical" evidence="12">
    <location>
        <begin position="269"/>
        <end position="291"/>
    </location>
</feature>
<keyword evidence="7" id="KW-0862">Zinc</keyword>